<dbReference type="InterPro" id="IPR000055">
    <property type="entry name" value="Restrct_endonuc_typeI_TRD"/>
</dbReference>
<dbReference type="Gene3D" id="3.90.220.20">
    <property type="entry name" value="DNA methylase specificity domains"/>
    <property type="match status" value="2"/>
</dbReference>
<comment type="similarity">
    <text evidence="1">Belongs to the type-I restriction system S methylase family.</text>
</comment>
<protein>
    <submittedName>
        <fullName evidence="5">Putative type-1 restriction enzyme MjaXP specificity protein</fullName>
    </submittedName>
</protein>
<reference evidence="5 6" key="1">
    <citation type="submission" date="2014-06" db="EMBL/GenBank/DDBJ databases">
        <authorList>
            <person name="Ngugi D.K."/>
            <person name="Blom J."/>
            <person name="Alam I."/>
            <person name="Rashid M."/>
            <person name="Ba Alawi W."/>
            <person name="Zhang G."/>
            <person name="Hikmawan T."/>
            <person name="Guan Y."/>
            <person name="Antunes A."/>
            <person name="Siam R."/>
            <person name="ElDorry H."/>
            <person name="Bajic V."/>
            <person name="Stingl U."/>
        </authorList>
    </citation>
    <scope>NUCLEOTIDE SEQUENCE [LARGE SCALE GENOMIC DNA]</scope>
    <source>
        <strain evidence="5">SCGC AAA799-N04</strain>
    </source>
</reference>
<sequence length="323" mass="37079">MVKWNEKSIEDACERIIDYRGKTPKKMPYGIPLITAKIIKDGKIDYSNLEYIAEGDYDSWMVRGIPQKDDVVITTEAPLGEIAQLDSRKIALAQRVITLRGKKNETDNNFLRYLLQTHEVKSRILAKATGSTADGIRQSELREVLLPMPEFEEQERIGKILRCFDDQIQKLESNNVNLKKINQSLFKSWFIEFDGQSEFVNSELGQIPLGWYVVSFENFARLIKGFSYKGSEKFEKINEFLFVTLNNIKEGGGFNTKRIPQASNGLSNWFTRSKALLDENNIIVTKYSNKQSKKVSGFNPNAILYTIKRVELIQTTLKNELDV</sequence>
<dbReference type="InterPro" id="IPR052021">
    <property type="entry name" value="Type-I_RS_S_subunit"/>
</dbReference>
<organism evidence="5 6">
    <name type="scientific">Marine Group I thaumarchaeote SCGC AAA799-N04</name>
    <dbReference type="NCBI Taxonomy" id="1502293"/>
    <lineage>
        <taxon>Archaea</taxon>
        <taxon>Nitrososphaerota</taxon>
        <taxon>Marine Group I</taxon>
    </lineage>
</organism>
<dbReference type="Proteomes" id="UP000028059">
    <property type="component" value="Unassembled WGS sequence"/>
</dbReference>
<name>A0A081RMH0_9ARCH</name>
<evidence type="ECO:0000256" key="1">
    <source>
        <dbReference type="ARBA" id="ARBA00010923"/>
    </source>
</evidence>
<evidence type="ECO:0000259" key="4">
    <source>
        <dbReference type="Pfam" id="PF01420"/>
    </source>
</evidence>
<accession>A0A081RMH0</accession>
<keyword evidence="6" id="KW-1185">Reference proteome</keyword>
<evidence type="ECO:0000313" key="6">
    <source>
        <dbReference type="Proteomes" id="UP000028059"/>
    </source>
</evidence>
<dbReference type="EMBL" id="JOKN01000020">
    <property type="protein sequence ID" value="KEQ56393.1"/>
    <property type="molecule type" value="Genomic_DNA"/>
</dbReference>
<evidence type="ECO:0000256" key="3">
    <source>
        <dbReference type="ARBA" id="ARBA00023125"/>
    </source>
</evidence>
<evidence type="ECO:0000313" key="5">
    <source>
        <dbReference type="EMBL" id="KEQ56393.1"/>
    </source>
</evidence>
<evidence type="ECO:0000256" key="2">
    <source>
        <dbReference type="ARBA" id="ARBA00022747"/>
    </source>
</evidence>
<dbReference type="CDD" id="cd17246">
    <property type="entry name" value="RMtype1_S_SonII-TRD2-CR2_like"/>
    <property type="match status" value="1"/>
</dbReference>
<keyword evidence="3" id="KW-0238">DNA-binding</keyword>
<dbReference type="SUPFAM" id="SSF116734">
    <property type="entry name" value="DNA methylase specificity domain"/>
    <property type="match status" value="2"/>
</dbReference>
<dbReference type="PANTHER" id="PTHR30408:SF13">
    <property type="entry name" value="TYPE I RESTRICTION ENZYME HINDI SPECIFICITY SUBUNIT"/>
    <property type="match status" value="1"/>
</dbReference>
<dbReference type="Pfam" id="PF01420">
    <property type="entry name" value="Methylase_S"/>
    <property type="match status" value="1"/>
</dbReference>
<keyword evidence="2" id="KW-0680">Restriction system</keyword>
<dbReference type="PANTHER" id="PTHR30408">
    <property type="entry name" value="TYPE-1 RESTRICTION ENZYME ECOKI SPECIFICITY PROTEIN"/>
    <property type="match status" value="1"/>
</dbReference>
<dbReference type="InterPro" id="IPR044946">
    <property type="entry name" value="Restrct_endonuc_typeI_TRD_sf"/>
</dbReference>
<proteinExistence type="inferred from homology"/>
<dbReference type="PATRIC" id="fig|1502293.3.peg.1079"/>
<comment type="caution">
    <text evidence="5">The sequence shown here is derived from an EMBL/GenBank/DDBJ whole genome shotgun (WGS) entry which is preliminary data.</text>
</comment>
<gene>
    <name evidence="5" type="ORF">AAA799N04_01165</name>
</gene>
<dbReference type="GO" id="GO:0003677">
    <property type="term" value="F:DNA binding"/>
    <property type="evidence" value="ECO:0007669"/>
    <property type="project" value="UniProtKB-KW"/>
</dbReference>
<feature type="domain" description="Type I restriction modification DNA specificity" evidence="4">
    <location>
        <begin position="1"/>
        <end position="172"/>
    </location>
</feature>
<dbReference type="AlphaFoldDB" id="A0A081RMH0"/>
<dbReference type="GO" id="GO:0009307">
    <property type="term" value="P:DNA restriction-modification system"/>
    <property type="evidence" value="ECO:0007669"/>
    <property type="project" value="UniProtKB-KW"/>
</dbReference>